<evidence type="ECO:0000313" key="1">
    <source>
        <dbReference type="EMBL" id="QDT99245.1"/>
    </source>
</evidence>
<protein>
    <submittedName>
        <fullName evidence="1">Uncharacterized protein</fullName>
    </submittedName>
</protein>
<gene>
    <name evidence="1" type="ORF">V144x_47560</name>
</gene>
<proteinExistence type="predicted"/>
<dbReference type="KEGG" id="gaw:V144x_47560"/>
<evidence type="ECO:0000313" key="2">
    <source>
        <dbReference type="Proteomes" id="UP000318704"/>
    </source>
</evidence>
<dbReference type="AlphaFoldDB" id="A0A517W1U8"/>
<accession>A0A517W1U8</accession>
<organism evidence="1 2">
    <name type="scientific">Gimesia aquarii</name>
    <dbReference type="NCBI Taxonomy" id="2527964"/>
    <lineage>
        <taxon>Bacteria</taxon>
        <taxon>Pseudomonadati</taxon>
        <taxon>Planctomycetota</taxon>
        <taxon>Planctomycetia</taxon>
        <taxon>Planctomycetales</taxon>
        <taxon>Planctomycetaceae</taxon>
        <taxon>Gimesia</taxon>
    </lineage>
</organism>
<dbReference type="Proteomes" id="UP000318704">
    <property type="component" value="Chromosome"/>
</dbReference>
<sequence length="147" mass="16407">MSFGNRCKWGGVGKFLICAVLSESWLIRDRLGADFVAFKVNFGAKSSEDREAVFGLPVEILLKRVGFILLRSASEKTFSIEKTAFAQEMSPPVGGCVMERVFHLVSASCISERTNAAFRRRSFKRSDDQCLWKRLNVSTTFKAAAVN</sequence>
<reference evidence="1 2" key="1">
    <citation type="submission" date="2019-03" db="EMBL/GenBank/DDBJ databases">
        <title>Deep-cultivation of Planctomycetes and their phenomic and genomic characterization uncovers novel biology.</title>
        <authorList>
            <person name="Wiegand S."/>
            <person name="Jogler M."/>
            <person name="Boedeker C."/>
            <person name="Pinto D."/>
            <person name="Vollmers J."/>
            <person name="Rivas-Marin E."/>
            <person name="Kohn T."/>
            <person name="Peeters S.H."/>
            <person name="Heuer A."/>
            <person name="Rast P."/>
            <person name="Oberbeckmann S."/>
            <person name="Bunk B."/>
            <person name="Jeske O."/>
            <person name="Meyerdierks A."/>
            <person name="Storesund J.E."/>
            <person name="Kallscheuer N."/>
            <person name="Luecker S."/>
            <person name="Lage O.M."/>
            <person name="Pohl T."/>
            <person name="Merkel B.J."/>
            <person name="Hornburger P."/>
            <person name="Mueller R.-W."/>
            <person name="Bruemmer F."/>
            <person name="Labrenz M."/>
            <person name="Spormann A.M."/>
            <person name="Op den Camp H."/>
            <person name="Overmann J."/>
            <person name="Amann R."/>
            <person name="Jetten M.S.M."/>
            <person name="Mascher T."/>
            <person name="Medema M.H."/>
            <person name="Devos D.P."/>
            <person name="Kaster A.-K."/>
            <person name="Ovreas L."/>
            <person name="Rohde M."/>
            <person name="Galperin M.Y."/>
            <person name="Jogler C."/>
        </authorList>
    </citation>
    <scope>NUCLEOTIDE SEQUENCE [LARGE SCALE GENOMIC DNA]</scope>
    <source>
        <strain evidence="1 2">V144</strain>
    </source>
</reference>
<name>A0A517W1U8_9PLAN</name>
<dbReference type="EMBL" id="CP037920">
    <property type="protein sequence ID" value="QDT99245.1"/>
    <property type="molecule type" value="Genomic_DNA"/>
</dbReference>